<proteinExistence type="predicted"/>
<gene>
    <name evidence="2" type="ORF">ALC57_09293</name>
</gene>
<keyword evidence="3" id="KW-1185">Reference proteome</keyword>
<reference evidence="2 3" key="1">
    <citation type="submission" date="2015-09" db="EMBL/GenBank/DDBJ databases">
        <title>Trachymyrmex cornetzi WGS genome.</title>
        <authorList>
            <person name="Nygaard S."/>
            <person name="Hu H."/>
            <person name="Boomsma J."/>
            <person name="Zhang G."/>
        </authorList>
    </citation>
    <scope>NUCLEOTIDE SEQUENCE [LARGE SCALE GENOMIC DNA]</scope>
    <source>
        <strain evidence="2">Tcor2-1</strain>
        <tissue evidence="2">Whole body</tissue>
    </source>
</reference>
<dbReference type="AlphaFoldDB" id="A0A151J5M4"/>
<evidence type="ECO:0000313" key="3">
    <source>
        <dbReference type="Proteomes" id="UP000078492"/>
    </source>
</evidence>
<feature type="non-terminal residue" evidence="2">
    <location>
        <position position="1"/>
    </location>
</feature>
<dbReference type="Proteomes" id="UP000078492">
    <property type="component" value="Unassembled WGS sequence"/>
</dbReference>
<protein>
    <submittedName>
        <fullName evidence="2">Uncharacterized protein</fullName>
    </submittedName>
</protein>
<evidence type="ECO:0000313" key="2">
    <source>
        <dbReference type="EMBL" id="KYN18418.1"/>
    </source>
</evidence>
<evidence type="ECO:0000256" key="1">
    <source>
        <dbReference type="SAM" id="MobiDB-lite"/>
    </source>
</evidence>
<dbReference type="EMBL" id="KQ979970">
    <property type="protein sequence ID" value="KYN18418.1"/>
    <property type="molecule type" value="Genomic_DNA"/>
</dbReference>
<accession>A0A151J5M4</accession>
<feature type="region of interest" description="Disordered" evidence="1">
    <location>
        <begin position="127"/>
        <end position="147"/>
    </location>
</feature>
<name>A0A151J5M4_9HYME</name>
<sequence length="165" mass="18599">SWCTWQQAAATNTLPIYDHKPPMSTEIFNAIQKVYQDLTTEDLLSRCLGGYTQNSNESFNSIVWTIAPKLISSDKKILDIAVDIAAILFNEGFKGLLEVMALLGLKIGYETYNFCHEIDEHRVRAVEHSSASRKEARKEHVSARKETEEHNLNLEGILYGPGISE</sequence>
<organism evidence="2 3">
    <name type="scientific">Trachymyrmex cornetzi</name>
    <dbReference type="NCBI Taxonomy" id="471704"/>
    <lineage>
        <taxon>Eukaryota</taxon>
        <taxon>Metazoa</taxon>
        <taxon>Ecdysozoa</taxon>
        <taxon>Arthropoda</taxon>
        <taxon>Hexapoda</taxon>
        <taxon>Insecta</taxon>
        <taxon>Pterygota</taxon>
        <taxon>Neoptera</taxon>
        <taxon>Endopterygota</taxon>
        <taxon>Hymenoptera</taxon>
        <taxon>Apocrita</taxon>
        <taxon>Aculeata</taxon>
        <taxon>Formicoidea</taxon>
        <taxon>Formicidae</taxon>
        <taxon>Myrmicinae</taxon>
        <taxon>Trachymyrmex</taxon>
    </lineage>
</organism>